<dbReference type="InterPro" id="IPR003034">
    <property type="entry name" value="SAP_dom"/>
</dbReference>
<dbReference type="InterPro" id="IPR036361">
    <property type="entry name" value="SAP_dom_sf"/>
</dbReference>
<gene>
    <name evidence="3" type="ORF">GpartN1_g3634.t1</name>
</gene>
<feature type="region of interest" description="Disordered" evidence="1">
    <location>
        <begin position="856"/>
        <end position="881"/>
    </location>
</feature>
<feature type="compositionally biased region" description="Basic residues" evidence="1">
    <location>
        <begin position="1384"/>
        <end position="1393"/>
    </location>
</feature>
<feature type="region of interest" description="Disordered" evidence="1">
    <location>
        <begin position="669"/>
        <end position="707"/>
    </location>
</feature>
<reference evidence="3" key="2">
    <citation type="submission" date="2022-01" db="EMBL/GenBank/DDBJ databases">
        <authorList>
            <person name="Hirooka S."/>
            <person name="Miyagishima S.Y."/>
        </authorList>
    </citation>
    <scope>NUCLEOTIDE SEQUENCE</scope>
    <source>
        <strain evidence="3">NBRC 102759</strain>
    </source>
</reference>
<feature type="region of interest" description="Disordered" evidence="1">
    <location>
        <begin position="1372"/>
        <end position="1393"/>
    </location>
</feature>
<feature type="compositionally biased region" description="Basic and acidic residues" evidence="1">
    <location>
        <begin position="931"/>
        <end position="941"/>
    </location>
</feature>
<feature type="region of interest" description="Disordered" evidence="1">
    <location>
        <begin position="305"/>
        <end position="371"/>
    </location>
</feature>
<feature type="region of interest" description="Disordered" evidence="1">
    <location>
        <begin position="85"/>
        <end position="265"/>
    </location>
</feature>
<comment type="caution">
    <text evidence="3">The sequence shown here is derived from an EMBL/GenBank/DDBJ whole genome shotgun (WGS) entry which is preliminary data.</text>
</comment>
<protein>
    <recommendedName>
        <fullName evidence="2">SAP domain-containing protein</fullName>
    </recommendedName>
</protein>
<evidence type="ECO:0000313" key="4">
    <source>
        <dbReference type="Proteomes" id="UP001061958"/>
    </source>
</evidence>
<feature type="region of interest" description="Disordered" evidence="1">
    <location>
        <begin position="1"/>
        <end position="71"/>
    </location>
</feature>
<dbReference type="Pfam" id="PF02037">
    <property type="entry name" value="SAP"/>
    <property type="match status" value="1"/>
</dbReference>
<dbReference type="PROSITE" id="PS50800">
    <property type="entry name" value="SAP"/>
    <property type="match status" value="1"/>
</dbReference>
<keyword evidence="4" id="KW-1185">Reference proteome</keyword>
<proteinExistence type="predicted"/>
<name>A0A9C7UQF5_9RHOD</name>
<evidence type="ECO:0000256" key="1">
    <source>
        <dbReference type="SAM" id="MobiDB-lite"/>
    </source>
</evidence>
<feature type="compositionally biased region" description="Basic and acidic residues" evidence="1">
    <location>
        <begin position="160"/>
        <end position="188"/>
    </location>
</feature>
<dbReference type="Proteomes" id="UP001061958">
    <property type="component" value="Unassembled WGS sequence"/>
</dbReference>
<feature type="compositionally biased region" description="Basic and acidic residues" evidence="1">
    <location>
        <begin position="44"/>
        <end position="57"/>
    </location>
</feature>
<feature type="region of interest" description="Disordered" evidence="1">
    <location>
        <begin position="921"/>
        <end position="944"/>
    </location>
</feature>
<feature type="compositionally biased region" description="Basic and acidic residues" evidence="1">
    <location>
        <begin position="87"/>
        <end position="119"/>
    </location>
</feature>
<feature type="compositionally biased region" description="Polar residues" evidence="1">
    <location>
        <begin position="921"/>
        <end position="930"/>
    </location>
</feature>
<evidence type="ECO:0000313" key="3">
    <source>
        <dbReference type="EMBL" id="GJQ11843.1"/>
    </source>
</evidence>
<feature type="compositionally biased region" description="Basic residues" evidence="1">
    <location>
        <begin position="225"/>
        <end position="236"/>
    </location>
</feature>
<evidence type="ECO:0000259" key="2">
    <source>
        <dbReference type="PROSITE" id="PS50800"/>
    </source>
</evidence>
<feature type="region of interest" description="Disordered" evidence="1">
    <location>
        <begin position="776"/>
        <end position="817"/>
    </location>
</feature>
<dbReference type="SMART" id="SM00513">
    <property type="entry name" value="SAP"/>
    <property type="match status" value="1"/>
</dbReference>
<dbReference type="Gene3D" id="1.10.720.30">
    <property type="entry name" value="SAP domain"/>
    <property type="match status" value="1"/>
</dbReference>
<organism evidence="3 4">
    <name type="scientific">Galdieria partita</name>
    <dbReference type="NCBI Taxonomy" id="83374"/>
    <lineage>
        <taxon>Eukaryota</taxon>
        <taxon>Rhodophyta</taxon>
        <taxon>Bangiophyceae</taxon>
        <taxon>Galdieriales</taxon>
        <taxon>Galdieriaceae</taxon>
        <taxon>Galdieria</taxon>
    </lineage>
</organism>
<feature type="compositionally biased region" description="Basic and acidic residues" evidence="1">
    <location>
        <begin position="726"/>
        <end position="750"/>
    </location>
</feature>
<reference evidence="3" key="1">
    <citation type="journal article" date="2022" name="Proc. Natl. Acad. Sci. U.S.A.">
        <title>Life cycle and functional genomics of the unicellular red alga Galdieria for elucidating algal and plant evolution and industrial use.</title>
        <authorList>
            <person name="Hirooka S."/>
            <person name="Itabashi T."/>
            <person name="Ichinose T.M."/>
            <person name="Onuma R."/>
            <person name="Fujiwara T."/>
            <person name="Yamashita S."/>
            <person name="Jong L.W."/>
            <person name="Tomita R."/>
            <person name="Iwane A.H."/>
            <person name="Miyagishima S.Y."/>
        </authorList>
    </citation>
    <scope>NUCLEOTIDE SEQUENCE</scope>
    <source>
        <strain evidence="3">NBRC 102759</strain>
    </source>
</reference>
<dbReference type="OrthoDB" id="5964929at2759"/>
<feature type="compositionally biased region" description="Polar residues" evidence="1">
    <location>
        <begin position="18"/>
        <end position="32"/>
    </location>
</feature>
<feature type="compositionally biased region" description="Polar residues" evidence="1">
    <location>
        <begin position="1372"/>
        <end position="1382"/>
    </location>
</feature>
<feature type="domain" description="SAP" evidence="2">
    <location>
        <begin position="280"/>
        <end position="314"/>
    </location>
</feature>
<feature type="compositionally biased region" description="Basic and acidic residues" evidence="1">
    <location>
        <begin position="203"/>
        <end position="224"/>
    </location>
</feature>
<feature type="region of interest" description="Disordered" evidence="1">
    <location>
        <begin position="724"/>
        <end position="750"/>
    </location>
</feature>
<accession>A0A9C7UQF5</accession>
<feature type="region of interest" description="Disordered" evidence="1">
    <location>
        <begin position="505"/>
        <end position="532"/>
    </location>
</feature>
<feature type="compositionally biased region" description="Basic and acidic residues" evidence="1">
    <location>
        <begin position="127"/>
        <end position="146"/>
    </location>
</feature>
<sequence length="1393" mass="153596">MELRRRTLRTETNNVTESTELAGSSHSGQTERLSSESSVAENSSLERLEREKSKSAEDIVATDSSTKGRSSLFRKFRTYLSSLVKRTKVEESEQKSPQREHSGSSEETGEERTPRRALFDDYWSQTSKRESDKPELQTSDYRKDDVEQWEEEDSLQGESRQTKIREQRSYEDYRTLSELDREESEKGPRLTRSRGMQTPTNSEHTEKNRERNFLLESAKSEAKGQRRKYTRGSTRRRPQEAAQKPVISKAKSIKRTSASIQDAAQVHDDQLSQAFSEDISETMSYQELRSLCKRLGIKATGKKTQLIGKLRSHVKSQETASEASVSHMERSSVGEGAQRNKGRKEPREVSVSSKLKRSRSEDDGPKAEVSGKTLERSMYSLETIALARAVLQHLESQQRTISVEEYELYQNILKNAVQKPLSQVPISEYPVGTVGSSRVKKRMRSPSSAPKQRKPTHSLSTMKAVEISIGEEVDSFSSQSIRQPTLKRQRIYSVNVYPFEQMEEPSPKSTLKVTPSPVRPTVSRHRESTGNNLTPVDVVRTFIGSRSIELEKNKTDSKPTISEQGIPIAGSAFTTPIVSTNRNIQQPSVFTSRKGTFSENRYFREQDTVRSQPLFSGNSEWIKTGDTSGFKRNLDTGKERIYDFRKNLSPTPSKASASDTAKKILETLERIAGNSAERKKPPPVTLDSLRKKHKTEENNRAATESKYAQKVNESLVETGGINAYESARHSNESVKESSTESDSKHIEGDPKYKREFSVNLAKDLFAKHIDAASRKQLTSEVEDKANVVEEPSDTIPNLSKTNSEEQVESRTVQQSPSQHFPIISSVTKRLMSDRSLENVASPSSIKVGDSKVDWKTREEWNEKDTNGETQGEGRKAEEHSRNLLQTSFEGTDHMKPNENDIVEHSENVTDNESFQKSSFPVVNEASSTHNDTSEVREKVEDSDTMNNRENVWNETNTFQDENVVKNRFESQTESGYDANSKEEPSALFTSHVTEEKSTSLMNSETKATGSQEVNEAISSQNSETVAATPSTFSYTSPFIGGNFSMSKKPNFVQSNVFLQSNSSFVQTSPVTSSAASFGSTFGGHLKANSSQLESGRSTLETASDASTGVSFTHSMPLTTSVMTCETVQSSMSQSYPSLFSSSSKTSLFLGAATSSNNSTSTFSSTTTLKDVPSATVKSPFSTSSFSGNFQAFSTTQSSLPSSNFFTPSQQSFPATSNQFLSPNPFTASSSSSNSFSSSGFQGFTATGSTDVFSKASAVNQETAQGPSLFSATVPTLASNAFTVPNPFSSSSPFATGNASSSFMFGAASGFSSSSFQFNASPFTSQSLLPQTSSGVAGNPFTTPFQFSASSNMPMFSSASSSMQFTGASSFALGSQNTSSTSGRKMVRARRLRQ</sequence>
<feature type="region of interest" description="Disordered" evidence="1">
    <location>
        <begin position="435"/>
        <end position="460"/>
    </location>
</feature>
<dbReference type="EMBL" id="BQMJ01000028">
    <property type="protein sequence ID" value="GJQ11843.1"/>
    <property type="molecule type" value="Genomic_DNA"/>
</dbReference>